<dbReference type="SUPFAM" id="SSF101233">
    <property type="entry name" value="PWI domain"/>
    <property type="match status" value="1"/>
</dbReference>
<feature type="compositionally biased region" description="Basic and acidic residues" evidence="2">
    <location>
        <begin position="635"/>
        <end position="650"/>
    </location>
</feature>
<dbReference type="Proteomes" id="UP000827889">
    <property type="component" value="Chromosome 6"/>
</dbReference>
<feature type="compositionally biased region" description="Low complexity" evidence="2">
    <location>
        <begin position="474"/>
        <end position="485"/>
    </location>
</feature>
<keyword evidence="1" id="KW-0507">mRNA processing</keyword>
<dbReference type="PANTHER" id="PTHR23148:SF0">
    <property type="entry name" value="SERINE_ARGININE REPETITIVE MATRIX PROTEIN 1"/>
    <property type="match status" value="1"/>
</dbReference>
<dbReference type="RefSeq" id="XP_048137300.1">
    <property type="nucleotide sequence ID" value="XM_048281343.1"/>
</dbReference>
<evidence type="ECO:0000313" key="4">
    <source>
        <dbReference type="Proteomes" id="UP000827889"/>
    </source>
</evidence>
<feature type="compositionally biased region" description="Basic and acidic residues" evidence="2">
    <location>
        <begin position="607"/>
        <end position="621"/>
    </location>
</feature>
<dbReference type="PROSITE" id="PS51025">
    <property type="entry name" value="PWI"/>
    <property type="match status" value="1"/>
</dbReference>
<gene>
    <name evidence="5 6" type="primary">LOC115746041</name>
</gene>
<feature type="compositionally biased region" description="Basic residues" evidence="2">
    <location>
        <begin position="386"/>
        <end position="431"/>
    </location>
</feature>
<evidence type="ECO:0000256" key="1">
    <source>
        <dbReference type="ARBA" id="ARBA00022664"/>
    </source>
</evidence>
<feature type="compositionally biased region" description="Basic and acidic residues" evidence="2">
    <location>
        <begin position="746"/>
        <end position="755"/>
    </location>
</feature>
<name>A0ABM3HL18_9MYRT</name>
<feature type="compositionally biased region" description="Polar residues" evidence="2">
    <location>
        <begin position="622"/>
        <end position="631"/>
    </location>
</feature>
<evidence type="ECO:0000313" key="5">
    <source>
        <dbReference type="RefSeq" id="XP_048137300.1"/>
    </source>
</evidence>
<dbReference type="InterPro" id="IPR052225">
    <property type="entry name" value="Ser/Arg_repetitive_matrix"/>
</dbReference>
<reference evidence="5 6" key="1">
    <citation type="submission" date="2025-05" db="UniProtKB">
        <authorList>
            <consortium name="RefSeq"/>
        </authorList>
    </citation>
    <scope>IDENTIFICATION</scope>
    <source>
        <tissue evidence="5 6">Leaf</tissue>
    </source>
</reference>
<evidence type="ECO:0000256" key="2">
    <source>
        <dbReference type="SAM" id="MobiDB-lite"/>
    </source>
</evidence>
<evidence type="ECO:0000259" key="3">
    <source>
        <dbReference type="PROSITE" id="PS51025"/>
    </source>
</evidence>
<evidence type="ECO:0000313" key="6">
    <source>
        <dbReference type="RefSeq" id="XP_048137301.1"/>
    </source>
</evidence>
<feature type="domain" description="PWI" evidence="3">
    <location>
        <begin position="40"/>
        <end position="138"/>
    </location>
</feature>
<feature type="compositionally biased region" description="Basic residues" evidence="2">
    <location>
        <begin position="486"/>
        <end position="498"/>
    </location>
</feature>
<feature type="compositionally biased region" description="Low complexity" evidence="2">
    <location>
        <begin position="230"/>
        <end position="250"/>
    </location>
</feature>
<feature type="compositionally biased region" description="Basic and acidic residues" evidence="2">
    <location>
        <begin position="154"/>
        <end position="180"/>
    </location>
</feature>
<dbReference type="Pfam" id="PF01480">
    <property type="entry name" value="PWI"/>
    <property type="match status" value="1"/>
</dbReference>
<accession>A0ABM3HL18</accession>
<feature type="compositionally biased region" description="Basic residues" evidence="2">
    <location>
        <begin position="799"/>
        <end position="812"/>
    </location>
</feature>
<feature type="compositionally biased region" description="Basic and acidic residues" evidence="2">
    <location>
        <begin position="217"/>
        <end position="228"/>
    </location>
</feature>
<feature type="region of interest" description="Disordered" evidence="2">
    <location>
        <begin position="154"/>
        <end position="819"/>
    </location>
</feature>
<feature type="compositionally biased region" description="Basic residues" evidence="2">
    <location>
        <begin position="323"/>
        <end position="361"/>
    </location>
</feature>
<dbReference type="InterPro" id="IPR002483">
    <property type="entry name" value="PWI_dom"/>
</dbReference>
<feature type="compositionally biased region" description="Basic and acidic residues" evidence="2">
    <location>
        <begin position="658"/>
        <end position="678"/>
    </location>
</feature>
<dbReference type="GeneID" id="115746041"/>
<organism evidence="4 5">
    <name type="scientific">Rhodamnia argentea</name>
    <dbReference type="NCBI Taxonomy" id="178133"/>
    <lineage>
        <taxon>Eukaryota</taxon>
        <taxon>Viridiplantae</taxon>
        <taxon>Streptophyta</taxon>
        <taxon>Embryophyta</taxon>
        <taxon>Tracheophyta</taxon>
        <taxon>Spermatophyta</taxon>
        <taxon>Magnoliopsida</taxon>
        <taxon>eudicotyledons</taxon>
        <taxon>Gunneridae</taxon>
        <taxon>Pentapetalae</taxon>
        <taxon>rosids</taxon>
        <taxon>malvids</taxon>
        <taxon>Myrtales</taxon>
        <taxon>Myrtaceae</taxon>
        <taxon>Myrtoideae</taxon>
        <taxon>Myrteae</taxon>
        <taxon>Australasian group</taxon>
        <taxon>Rhodamnia</taxon>
    </lineage>
</organism>
<feature type="compositionally biased region" description="Basic and acidic residues" evidence="2">
    <location>
        <begin position="701"/>
        <end position="735"/>
    </location>
</feature>
<dbReference type="InterPro" id="IPR036483">
    <property type="entry name" value="PWI_dom_sf"/>
</dbReference>
<feature type="compositionally biased region" description="Basic residues" evidence="2">
    <location>
        <begin position="280"/>
        <end position="295"/>
    </location>
</feature>
<sequence length="886" mass="103826">MVMRNRVFRVLRRIRTLGSRTNKRSSSRRRSLLRSWSTWKCIDRPNFVFQVDMAKVKMDVMKPWIATRVTELLGFEDEVLINFIYGLLDGKEVNGKEVQIQLTGFMEKNTGKFMKELWTLLLSAQKNTSGVPQQFLDAKEEESRKKQVEANRIADEIRKNRDKESREFEEEKSKRMDGVVEMKASNDALEKDFISSRASNVRRDDRNNNGRRGASRRSHEVLRSHSADHSSSPLRASPSRSNSKSFSKSRSYSDERRRSRSISASRERRSRSVSSGKGYRAPRRRSMTPRRRYSPRRSQSPRRGAYYYRRRSISLNRRSPSPVRRRLHSPPRHRSRSPVKRRSLTPVRRRRSPSPVRRRRSPSPVRRGSPSFERRRSPPLLQRRSSLVRRRSPSPVRRRSPSPARRRLPSPVRRRLPFPARHRSPSPRHRISPSPVSRRSSPVRHLSTSPMHRKSSPPVRHGTPSPVRERLRRSQSISGQRSPSPRQRRSPLSVRRKSMTPPPQRTSHESNSASPIGHRSPSLLKRSPPYGRSPAGSTRERMRSPSPYESPVKQARNVRRRSRSPLKQVKNRVNNDDVSISLRSRERRSHQESPDKSNERGINNNNRESRDRALKPRDKRSMNSSSFSKQGDSPMKVHDKDISPPERAAGDHSIGSKGHSDGLDVRNRDQERMREKPSGKGVLPPSLNKESGEKLQTSHSVEGRKSDDRNRSRDGIQRHRSEVTQRSVEKVDHSKHSSLSETGSEESDKHINERKEKKRHKRLDKREKDSDDNSYDSEIENRKETKRRRKEEKKMRKEERRRRREERRRRREERRAEKMRMKKEDIVLSDYGKHSRDASSLDDEDVDRKAYRSYDEEADTKQKKLEIELRMKALESFKAKKGIVNR</sequence>
<feature type="compositionally biased region" description="Low complexity" evidence="2">
    <location>
        <begin position="432"/>
        <end position="445"/>
    </location>
</feature>
<keyword evidence="4" id="KW-1185">Reference proteome</keyword>
<dbReference type="PANTHER" id="PTHR23148">
    <property type="entry name" value="SERINE/ARGININE REGULATED NUCLEAR MATRIX PROTEIN"/>
    <property type="match status" value="1"/>
</dbReference>
<dbReference type="RefSeq" id="XP_048137301.1">
    <property type="nucleotide sequence ID" value="XM_048281344.1"/>
</dbReference>
<dbReference type="Gene3D" id="1.20.1390.10">
    <property type="entry name" value="PWI domain"/>
    <property type="match status" value="1"/>
</dbReference>
<feature type="compositionally biased region" description="Basic and acidic residues" evidence="2">
    <location>
        <begin position="589"/>
        <end position="599"/>
    </location>
</feature>
<dbReference type="SMART" id="SM00311">
    <property type="entry name" value="PWI"/>
    <property type="match status" value="1"/>
</dbReference>
<protein>
    <submittedName>
        <fullName evidence="5 6">Serine/arginine repetitive matrix protein 1 isoform X1</fullName>
    </submittedName>
</protein>
<feature type="compositionally biased region" description="Low complexity" evidence="2">
    <location>
        <begin position="362"/>
        <end position="371"/>
    </location>
</feature>
<proteinExistence type="predicted"/>